<dbReference type="Pfam" id="PF07885">
    <property type="entry name" value="Ion_trans_2"/>
    <property type="match status" value="1"/>
</dbReference>
<evidence type="ECO:0000259" key="12">
    <source>
        <dbReference type="Pfam" id="PF07885"/>
    </source>
</evidence>
<evidence type="ECO:0000256" key="4">
    <source>
        <dbReference type="ARBA" id="ARBA00022692"/>
    </source>
</evidence>
<gene>
    <name evidence="14" type="ORF">SAMN05444410_102111</name>
</gene>
<reference evidence="14 15" key="1">
    <citation type="submission" date="2016-10" db="EMBL/GenBank/DDBJ databases">
        <authorList>
            <person name="Varghese N."/>
            <person name="Submissions S."/>
        </authorList>
    </citation>
    <scope>NUCLEOTIDE SEQUENCE [LARGE SCALE GENOMIC DNA]</scope>
    <source>
        <strain evidence="14 15">DSM 25353</strain>
    </source>
</reference>
<feature type="domain" description="Potassium channel" evidence="12">
    <location>
        <begin position="74"/>
        <end position="152"/>
    </location>
</feature>
<dbReference type="PANTHER" id="PTHR11767">
    <property type="entry name" value="INWARD RECTIFIER POTASSIUM CHANNEL"/>
    <property type="match status" value="1"/>
</dbReference>
<evidence type="ECO:0000256" key="10">
    <source>
        <dbReference type="ARBA" id="ARBA00023303"/>
    </source>
</evidence>
<dbReference type="GO" id="GO:0034765">
    <property type="term" value="P:regulation of monoatomic ion transmembrane transport"/>
    <property type="evidence" value="ECO:0007669"/>
    <property type="project" value="TreeGrafter"/>
</dbReference>
<dbReference type="InterPro" id="IPR013518">
    <property type="entry name" value="K_chnl_inward-rec_Kir_cyto"/>
</dbReference>
<dbReference type="RefSeq" id="WP_092722174.1">
    <property type="nucleotide sequence ID" value="NZ_FNNO01000002.1"/>
</dbReference>
<dbReference type="GO" id="GO:0005242">
    <property type="term" value="F:inward rectifier potassium channel activity"/>
    <property type="evidence" value="ECO:0007669"/>
    <property type="project" value="InterPro"/>
</dbReference>
<dbReference type="EMBL" id="FNNO01000002">
    <property type="protein sequence ID" value="SDW36310.1"/>
    <property type="molecule type" value="Genomic_DNA"/>
</dbReference>
<dbReference type="InterPro" id="IPR041647">
    <property type="entry name" value="IRK_C"/>
</dbReference>
<evidence type="ECO:0000256" key="1">
    <source>
        <dbReference type="ARBA" id="ARBA00004141"/>
    </source>
</evidence>
<accession>A0A8X8IF72</accession>
<keyword evidence="4 11" id="KW-0812">Transmembrane</keyword>
<evidence type="ECO:0000256" key="2">
    <source>
        <dbReference type="ARBA" id="ARBA00022448"/>
    </source>
</evidence>
<evidence type="ECO:0000313" key="14">
    <source>
        <dbReference type="EMBL" id="SDW36310.1"/>
    </source>
</evidence>
<sequence length="319" mass="36494">MSLYKKINPFSKPNNDIGFTTNTSQILGGRFINKDGSYNLVKEGMPFWKRISIFHDMLTLPQWKFISIIVLFYFVINLVFAAVYYLLGPSQMSGLPAGDQWKIFKELFYFSTQTFTTVGYGHIYPVGDGASLVSGLEALTGFLSLAIATGLIYGRFSKPRSYLVFSDHALVGPYKDGTGIMFRFAAIKDKHTLTDLEVRVNVGMQVLENDSLIYKYFSLNLERSRVESMPMSWTVVHPIDENSPFSGFTEDDMKNADVELYVMLKGFDDVFSNFVQHRTSYTYNEILFNRKFVPMYRESEDGSVTILELHKLNVHEIMN</sequence>
<keyword evidence="6" id="KW-0630">Potassium</keyword>
<dbReference type="Gene3D" id="1.10.287.70">
    <property type="match status" value="1"/>
</dbReference>
<dbReference type="SUPFAM" id="SSF81296">
    <property type="entry name" value="E set domains"/>
    <property type="match status" value="1"/>
</dbReference>
<feature type="transmembrane region" description="Helical" evidence="11">
    <location>
        <begin position="65"/>
        <end position="87"/>
    </location>
</feature>
<dbReference type="PRINTS" id="PR01320">
    <property type="entry name" value="KIRCHANNEL"/>
</dbReference>
<dbReference type="GO" id="GO:0034702">
    <property type="term" value="C:monoatomic ion channel complex"/>
    <property type="evidence" value="ECO:0007669"/>
    <property type="project" value="UniProtKB-KW"/>
</dbReference>
<dbReference type="GO" id="GO:0005886">
    <property type="term" value="C:plasma membrane"/>
    <property type="evidence" value="ECO:0007669"/>
    <property type="project" value="TreeGrafter"/>
</dbReference>
<evidence type="ECO:0000256" key="8">
    <source>
        <dbReference type="ARBA" id="ARBA00023065"/>
    </source>
</evidence>
<comment type="subcellular location">
    <subcellularLocation>
        <location evidence="1">Membrane</location>
        <topology evidence="1">Multi-pass membrane protein</topology>
    </subcellularLocation>
</comment>
<protein>
    <submittedName>
        <fullName evidence="14">Inward rectifier potassium channel</fullName>
    </submittedName>
</protein>
<dbReference type="GO" id="GO:1990573">
    <property type="term" value="P:potassium ion import across plasma membrane"/>
    <property type="evidence" value="ECO:0007669"/>
    <property type="project" value="TreeGrafter"/>
</dbReference>
<proteinExistence type="predicted"/>
<keyword evidence="2" id="KW-0813">Transport</keyword>
<evidence type="ECO:0000256" key="11">
    <source>
        <dbReference type="SAM" id="Phobius"/>
    </source>
</evidence>
<dbReference type="InterPro" id="IPR016449">
    <property type="entry name" value="K_chnl_inward-rec_Kir"/>
</dbReference>
<evidence type="ECO:0000256" key="6">
    <source>
        <dbReference type="ARBA" id="ARBA00022958"/>
    </source>
</evidence>
<evidence type="ECO:0000256" key="5">
    <source>
        <dbReference type="ARBA" id="ARBA00022882"/>
    </source>
</evidence>
<dbReference type="PANTHER" id="PTHR11767:SF102">
    <property type="entry name" value="INWARDLY RECTIFYING POTASSIUM CHANNEL 1, ISOFORM F"/>
    <property type="match status" value="1"/>
</dbReference>
<evidence type="ECO:0000313" key="15">
    <source>
        <dbReference type="Proteomes" id="UP000198711"/>
    </source>
</evidence>
<dbReference type="AlphaFoldDB" id="A0A8X8IF72"/>
<name>A0A8X8IF72_9BACT</name>
<dbReference type="InterPro" id="IPR013099">
    <property type="entry name" value="K_chnl_dom"/>
</dbReference>
<evidence type="ECO:0000256" key="7">
    <source>
        <dbReference type="ARBA" id="ARBA00022989"/>
    </source>
</evidence>
<dbReference type="Gene3D" id="2.60.40.1400">
    <property type="entry name" value="G protein-activated inward rectifier potassium channel 1"/>
    <property type="match status" value="1"/>
</dbReference>
<evidence type="ECO:0000259" key="13">
    <source>
        <dbReference type="Pfam" id="PF17655"/>
    </source>
</evidence>
<keyword evidence="3" id="KW-0633">Potassium transport</keyword>
<keyword evidence="7 11" id="KW-1133">Transmembrane helix</keyword>
<comment type="caution">
    <text evidence="14">The sequence shown here is derived from an EMBL/GenBank/DDBJ whole genome shotgun (WGS) entry which is preliminary data.</text>
</comment>
<evidence type="ECO:0000256" key="9">
    <source>
        <dbReference type="ARBA" id="ARBA00023136"/>
    </source>
</evidence>
<dbReference type="InterPro" id="IPR014756">
    <property type="entry name" value="Ig_E-set"/>
</dbReference>
<feature type="domain" description="Inward rectifier potassium channel C-terminal" evidence="13">
    <location>
        <begin position="163"/>
        <end position="302"/>
    </location>
</feature>
<dbReference type="Proteomes" id="UP000198711">
    <property type="component" value="Unassembled WGS sequence"/>
</dbReference>
<dbReference type="Pfam" id="PF17655">
    <property type="entry name" value="IRK_C"/>
    <property type="match status" value="1"/>
</dbReference>
<evidence type="ECO:0000256" key="3">
    <source>
        <dbReference type="ARBA" id="ARBA00022538"/>
    </source>
</evidence>
<dbReference type="PRINTS" id="PR00169">
    <property type="entry name" value="KCHANNEL"/>
</dbReference>
<organism evidence="14 15">
    <name type="scientific">Hydrobacter penzbergensis</name>
    <dbReference type="NCBI Taxonomy" id="1235997"/>
    <lineage>
        <taxon>Bacteria</taxon>
        <taxon>Pseudomonadati</taxon>
        <taxon>Bacteroidota</taxon>
        <taxon>Chitinophagia</taxon>
        <taxon>Chitinophagales</taxon>
        <taxon>Chitinophagaceae</taxon>
        <taxon>Hydrobacter</taxon>
    </lineage>
</organism>
<feature type="transmembrane region" description="Helical" evidence="11">
    <location>
        <begin position="132"/>
        <end position="153"/>
    </location>
</feature>
<keyword evidence="9 11" id="KW-0472">Membrane</keyword>
<keyword evidence="8" id="KW-0406">Ion transport</keyword>
<keyword evidence="5" id="KW-0851">Voltage-gated channel</keyword>
<keyword evidence="10 14" id="KW-0407">Ion channel</keyword>
<dbReference type="SUPFAM" id="SSF81324">
    <property type="entry name" value="Voltage-gated potassium channels"/>
    <property type="match status" value="1"/>
</dbReference>
<keyword evidence="15" id="KW-1185">Reference proteome</keyword>